<reference evidence="1" key="2">
    <citation type="journal article" date="2015" name="Fish Shellfish Immunol.">
        <title>Early steps in the European eel (Anguilla anguilla)-Vibrio vulnificus interaction in the gills: Role of the RtxA13 toxin.</title>
        <authorList>
            <person name="Callol A."/>
            <person name="Pajuelo D."/>
            <person name="Ebbesson L."/>
            <person name="Teles M."/>
            <person name="MacKenzie S."/>
            <person name="Amaro C."/>
        </authorList>
    </citation>
    <scope>NUCLEOTIDE SEQUENCE</scope>
</reference>
<dbReference type="EMBL" id="GBXM01052937">
    <property type="protein sequence ID" value="JAH55640.1"/>
    <property type="molecule type" value="Transcribed_RNA"/>
</dbReference>
<accession>A0A0E9TRW5</accession>
<proteinExistence type="predicted"/>
<reference evidence="1" key="1">
    <citation type="submission" date="2014-11" db="EMBL/GenBank/DDBJ databases">
        <authorList>
            <person name="Amaro Gonzalez C."/>
        </authorList>
    </citation>
    <scope>NUCLEOTIDE SEQUENCE</scope>
</reference>
<evidence type="ECO:0000313" key="1">
    <source>
        <dbReference type="EMBL" id="JAH55640.1"/>
    </source>
</evidence>
<organism evidence="1">
    <name type="scientific">Anguilla anguilla</name>
    <name type="common">European freshwater eel</name>
    <name type="synonym">Muraena anguilla</name>
    <dbReference type="NCBI Taxonomy" id="7936"/>
    <lineage>
        <taxon>Eukaryota</taxon>
        <taxon>Metazoa</taxon>
        <taxon>Chordata</taxon>
        <taxon>Craniata</taxon>
        <taxon>Vertebrata</taxon>
        <taxon>Euteleostomi</taxon>
        <taxon>Actinopterygii</taxon>
        <taxon>Neopterygii</taxon>
        <taxon>Teleostei</taxon>
        <taxon>Anguilliformes</taxon>
        <taxon>Anguillidae</taxon>
        <taxon>Anguilla</taxon>
    </lineage>
</organism>
<name>A0A0E9TRW5_ANGAN</name>
<protein>
    <submittedName>
        <fullName evidence="1">Uncharacterized protein</fullName>
    </submittedName>
</protein>
<sequence>MYWKEANHHHNYGDDKKMKPSLKTAIAYCSEN</sequence>
<dbReference type="AlphaFoldDB" id="A0A0E9TRW5"/>